<accession>A0ABN3XY96</accession>
<evidence type="ECO:0000256" key="1">
    <source>
        <dbReference type="ARBA" id="ARBA00004141"/>
    </source>
</evidence>
<keyword evidence="2 5" id="KW-0812">Transmembrane</keyword>
<dbReference type="RefSeq" id="WP_344895391.1">
    <property type="nucleotide sequence ID" value="NZ_BAAAWD010000007.1"/>
</dbReference>
<name>A0ABN3XY96_9ACTN</name>
<evidence type="ECO:0000313" key="7">
    <source>
        <dbReference type="Proteomes" id="UP001499930"/>
    </source>
</evidence>
<protein>
    <recommendedName>
        <fullName evidence="8">DoxX family protein</fullName>
    </recommendedName>
</protein>
<comment type="subcellular location">
    <subcellularLocation>
        <location evidence="1">Membrane</location>
        <topology evidence="1">Multi-pass membrane protein</topology>
    </subcellularLocation>
</comment>
<evidence type="ECO:0000256" key="5">
    <source>
        <dbReference type="SAM" id="Phobius"/>
    </source>
</evidence>
<evidence type="ECO:0000313" key="6">
    <source>
        <dbReference type="EMBL" id="GAA3008346.1"/>
    </source>
</evidence>
<gene>
    <name evidence="6" type="ORF">GCM10017559_33340</name>
</gene>
<keyword evidence="3 5" id="KW-1133">Transmembrane helix</keyword>
<evidence type="ECO:0008006" key="8">
    <source>
        <dbReference type="Google" id="ProtNLM"/>
    </source>
</evidence>
<keyword evidence="7" id="KW-1185">Reference proteome</keyword>
<organism evidence="6 7">
    <name type="scientific">Streptosporangium longisporum</name>
    <dbReference type="NCBI Taxonomy" id="46187"/>
    <lineage>
        <taxon>Bacteria</taxon>
        <taxon>Bacillati</taxon>
        <taxon>Actinomycetota</taxon>
        <taxon>Actinomycetes</taxon>
        <taxon>Streptosporangiales</taxon>
        <taxon>Streptosporangiaceae</taxon>
        <taxon>Streptosporangium</taxon>
    </lineage>
</organism>
<dbReference type="InterPro" id="IPR032808">
    <property type="entry name" value="DoxX"/>
</dbReference>
<dbReference type="EMBL" id="BAAAWD010000007">
    <property type="protein sequence ID" value="GAA3008346.1"/>
    <property type="molecule type" value="Genomic_DNA"/>
</dbReference>
<sequence>MLATLKAAGAVGLLLGLLGVRPVGVAAAAGLCLFFVGAVVVHVRARVFHNIAFPGVYLALAVASLVLAVAR</sequence>
<reference evidence="6 7" key="1">
    <citation type="journal article" date="2019" name="Int. J. Syst. Evol. Microbiol.">
        <title>The Global Catalogue of Microorganisms (GCM) 10K type strain sequencing project: providing services to taxonomists for standard genome sequencing and annotation.</title>
        <authorList>
            <consortium name="The Broad Institute Genomics Platform"/>
            <consortium name="The Broad Institute Genome Sequencing Center for Infectious Disease"/>
            <person name="Wu L."/>
            <person name="Ma J."/>
        </authorList>
    </citation>
    <scope>NUCLEOTIDE SEQUENCE [LARGE SCALE GENOMIC DNA]</scope>
    <source>
        <strain evidence="6 7">JCM 3106</strain>
    </source>
</reference>
<dbReference type="Proteomes" id="UP001499930">
    <property type="component" value="Unassembled WGS sequence"/>
</dbReference>
<dbReference type="Pfam" id="PF13564">
    <property type="entry name" value="DoxX_2"/>
    <property type="match status" value="1"/>
</dbReference>
<evidence type="ECO:0000256" key="3">
    <source>
        <dbReference type="ARBA" id="ARBA00022989"/>
    </source>
</evidence>
<comment type="caution">
    <text evidence="6">The sequence shown here is derived from an EMBL/GenBank/DDBJ whole genome shotgun (WGS) entry which is preliminary data.</text>
</comment>
<keyword evidence="4 5" id="KW-0472">Membrane</keyword>
<proteinExistence type="predicted"/>
<feature type="transmembrane region" description="Helical" evidence="5">
    <location>
        <begin position="51"/>
        <end position="70"/>
    </location>
</feature>
<evidence type="ECO:0000256" key="4">
    <source>
        <dbReference type="ARBA" id="ARBA00023136"/>
    </source>
</evidence>
<evidence type="ECO:0000256" key="2">
    <source>
        <dbReference type="ARBA" id="ARBA00022692"/>
    </source>
</evidence>